<reference evidence="8" key="2">
    <citation type="journal article" date="2021" name="PeerJ">
        <title>Extensive microbial diversity within the chicken gut microbiome revealed by metagenomics and culture.</title>
        <authorList>
            <person name="Gilroy R."/>
            <person name="Ravi A."/>
            <person name="Getino M."/>
            <person name="Pursley I."/>
            <person name="Horton D.L."/>
            <person name="Alikhan N.F."/>
            <person name="Baker D."/>
            <person name="Gharbi K."/>
            <person name="Hall N."/>
            <person name="Watson M."/>
            <person name="Adriaenssens E.M."/>
            <person name="Foster-Nyarko E."/>
            <person name="Jarju S."/>
            <person name="Secka A."/>
            <person name="Antonio M."/>
            <person name="Oren A."/>
            <person name="Chaudhuri R.R."/>
            <person name="La Ragione R."/>
            <person name="Hildebrand F."/>
            <person name="Pallen M.J."/>
        </authorList>
    </citation>
    <scope>NUCLEOTIDE SEQUENCE</scope>
    <source>
        <strain evidence="8">10532</strain>
    </source>
</reference>
<dbReference type="GO" id="GO:0031564">
    <property type="term" value="P:transcription antitermination"/>
    <property type="evidence" value="ECO:0007669"/>
    <property type="project" value="UniProtKB-KW"/>
</dbReference>
<dbReference type="InterPro" id="IPR006027">
    <property type="entry name" value="NusB_RsmB_TIM44"/>
</dbReference>
<comment type="caution">
    <text evidence="8">The sequence shown here is derived from an EMBL/GenBank/DDBJ whole genome shotgun (WGS) entry which is preliminary data.</text>
</comment>
<dbReference type="PANTHER" id="PTHR11078:SF3">
    <property type="entry name" value="ANTITERMINATION NUSB DOMAIN-CONTAINING PROTEIN"/>
    <property type="match status" value="1"/>
</dbReference>
<gene>
    <name evidence="6 8" type="primary">nusB</name>
    <name evidence="8" type="ORF">IAA81_06565</name>
</gene>
<dbReference type="EMBL" id="JADIMM010000080">
    <property type="protein sequence ID" value="MBO8457875.1"/>
    <property type="molecule type" value="Genomic_DNA"/>
</dbReference>
<keyword evidence="5 6" id="KW-0804">Transcription</keyword>
<organism evidence="8 9">
    <name type="scientific">Candidatus Gallitreponema excrementavium</name>
    <dbReference type="NCBI Taxonomy" id="2840840"/>
    <lineage>
        <taxon>Bacteria</taxon>
        <taxon>Pseudomonadati</taxon>
        <taxon>Spirochaetota</taxon>
        <taxon>Spirochaetia</taxon>
        <taxon>Spirochaetales</taxon>
        <taxon>Candidatus Gallitreponema</taxon>
    </lineage>
</organism>
<dbReference type="PANTHER" id="PTHR11078">
    <property type="entry name" value="N UTILIZATION SUBSTANCE PROTEIN B-RELATED"/>
    <property type="match status" value="1"/>
</dbReference>
<dbReference type="InterPro" id="IPR011605">
    <property type="entry name" value="NusB_fam"/>
</dbReference>
<keyword evidence="2 6" id="KW-0889">Transcription antitermination</keyword>
<dbReference type="AlphaFoldDB" id="A0A9D9HQ26"/>
<evidence type="ECO:0000256" key="3">
    <source>
        <dbReference type="ARBA" id="ARBA00022884"/>
    </source>
</evidence>
<proteinExistence type="inferred from homology"/>
<sequence length="140" mass="16040">MASGRRKGRIIALQALYSWACNGEPLEDLLDFEWVDQEKKERLGEDGLAFPRIIITGTIGNIEQIDKIIKEHLINWDFDRLKKVDVALLRMSVYSLLYQKEIPPSIVIDEAIDMAKEFGTEDSFKFINGVLDNIRKSLAL</sequence>
<evidence type="ECO:0000256" key="4">
    <source>
        <dbReference type="ARBA" id="ARBA00023015"/>
    </source>
</evidence>
<evidence type="ECO:0000256" key="1">
    <source>
        <dbReference type="ARBA" id="ARBA00005952"/>
    </source>
</evidence>
<dbReference type="NCBIfam" id="TIGR01951">
    <property type="entry name" value="nusB"/>
    <property type="match status" value="1"/>
</dbReference>
<accession>A0A9D9HQ26</accession>
<dbReference type="SUPFAM" id="SSF48013">
    <property type="entry name" value="NusB-like"/>
    <property type="match status" value="1"/>
</dbReference>
<dbReference type="CDD" id="cd00619">
    <property type="entry name" value="Terminator_NusB"/>
    <property type="match status" value="1"/>
</dbReference>
<dbReference type="Pfam" id="PF01029">
    <property type="entry name" value="NusB"/>
    <property type="match status" value="1"/>
</dbReference>
<dbReference type="GO" id="GO:0005829">
    <property type="term" value="C:cytosol"/>
    <property type="evidence" value="ECO:0007669"/>
    <property type="project" value="TreeGrafter"/>
</dbReference>
<evidence type="ECO:0000313" key="9">
    <source>
        <dbReference type="Proteomes" id="UP000823638"/>
    </source>
</evidence>
<keyword evidence="4 6" id="KW-0805">Transcription regulation</keyword>
<keyword evidence="3 6" id="KW-0694">RNA-binding</keyword>
<reference evidence="8" key="1">
    <citation type="submission" date="2020-10" db="EMBL/GenBank/DDBJ databases">
        <authorList>
            <person name="Gilroy R."/>
        </authorList>
    </citation>
    <scope>NUCLEOTIDE SEQUENCE</scope>
    <source>
        <strain evidence="8">10532</strain>
    </source>
</reference>
<evidence type="ECO:0000259" key="7">
    <source>
        <dbReference type="Pfam" id="PF01029"/>
    </source>
</evidence>
<feature type="domain" description="NusB/RsmB/TIM44" evidence="7">
    <location>
        <begin position="7"/>
        <end position="135"/>
    </location>
</feature>
<dbReference type="InterPro" id="IPR035926">
    <property type="entry name" value="NusB-like_sf"/>
</dbReference>
<evidence type="ECO:0000256" key="6">
    <source>
        <dbReference type="HAMAP-Rule" id="MF_00073"/>
    </source>
</evidence>
<evidence type="ECO:0000256" key="2">
    <source>
        <dbReference type="ARBA" id="ARBA00022814"/>
    </source>
</evidence>
<comment type="function">
    <text evidence="6">Involved in transcription antitermination. Required for transcription of ribosomal RNA (rRNA) genes. Binds specifically to the boxA antiterminator sequence of the ribosomal RNA (rrn) operons.</text>
</comment>
<evidence type="ECO:0000256" key="5">
    <source>
        <dbReference type="ARBA" id="ARBA00023163"/>
    </source>
</evidence>
<dbReference type="GO" id="GO:0006353">
    <property type="term" value="P:DNA-templated transcription termination"/>
    <property type="evidence" value="ECO:0007669"/>
    <property type="project" value="UniProtKB-UniRule"/>
</dbReference>
<evidence type="ECO:0000313" key="8">
    <source>
        <dbReference type="EMBL" id="MBO8457875.1"/>
    </source>
</evidence>
<dbReference type="Proteomes" id="UP000823638">
    <property type="component" value="Unassembled WGS sequence"/>
</dbReference>
<dbReference type="HAMAP" id="MF_00073">
    <property type="entry name" value="NusB"/>
    <property type="match status" value="1"/>
</dbReference>
<dbReference type="Gene3D" id="1.10.940.10">
    <property type="entry name" value="NusB-like"/>
    <property type="match status" value="1"/>
</dbReference>
<protein>
    <recommendedName>
        <fullName evidence="6">Transcription antitermination protein NusB</fullName>
    </recommendedName>
    <alternativeName>
        <fullName evidence="6">Antitermination factor NusB</fullName>
    </alternativeName>
</protein>
<comment type="similarity">
    <text evidence="1 6">Belongs to the NusB family.</text>
</comment>
<dbReference type="GO" id="GO:0003723">
    <property type="term" value="F:RNA binding"/>
    <property type="evidence" value="ECO:0007669"/>
    <property type="project" value="UniProtKB-UniRule"/>
</dbReference>
<name>A0A9D9HQ26_9SPIR</name>